<proteinExistence type="predicted"/>
<reference evidence="2" key="2">
    <citation type="journal article" date="2021" name="Microbiome">
        <title>Successional dynamics and alternative stable states in a saline activated sludge microbial community over 9 years.</title>
        <authorList>
            <person name="Wang Y."/>
            <person name="Ye J."/>
            <person name="Ju F."/>
            <person name="Liu L."/>
            <person name="Boyd J.A."/>
            <person name="Deng Y."/>
            <person name="Parks D.H."/>
            <person name="Jiang X."/>
            <person name="Yin X."/>
            <person name="Woodcroft B.J."/>
            <person name="Tyson G.W."/>
            <person name="Hugenholtz P."/>
            <person name="Polz M.F."/>
            <person name="Zhang T."/>
        </authorList>
    </citation>
    <scope>NUCLEOTIDE SEQUENCE</scope>
    <source>
        <strain evidence="2">HKST-UBA01</strain>
    </source>
</reference>
<dbReference type="AlphaFoldDB" id="A0A956LYV9"/>
<feature type="region of interest" description="Disordered" evidence="1">
    <location>
        <begin position="23"/>
        <end position="46"/>
    </location>
</feature>
<dbReference type="Proteomes" id="UP000697710">
    <property type="component" value="Unassembled WGS sequence"/>
</dbReference>
<accession>A0A956LYV9</accession>
<name>A0A956LYV9_UNCEI</name>
<protein>
    <submittedName>
        <fullName evidence="2">Uncharacterized protein</fullName>
    </submittedName>
</protein>
<comment type="caution">
    <text evidence="2">The sequence shown here is derived from an EMBL/GenBank/DDBJ whole genome shotgun (WGS) entry which is preliminary data.</text>
</comment>
<reference evidence="2" key="1">
    <citation type="submission" date="2020-04" db="EMBL/GenBank/DDBJ databases">
        <authorList>
            <person name="Zhang T."/>
        </authorList>
    </citation>
    <scope>NUCLEOTIDE SEQUENCE</scope>
    <source>
        <strain evidence="2">HKST-UBA01</strain>
    </source>
</reference>
<evidence type="ECO:0000313" key="2">
    <source>
        <dbReference type="EMBL" id="MCA9727147.1"/>
    </source>
</evidence>
<evidence type="ECO:0000313" key="3">
    <source>
        <dbReference type="Proteomes" id="UP000697710"/>
    </source>
</evidence>
<dbReference type="EMBL" id="JAGQHR010000117">
    <property type="protein sequence ID" value="MCA9727147.1"/>
    <property type="molecule type" value="Genomic_DNA"/>
</dbReference>
<gene>
    <name evidence="2" type="ORF">KC729_05640</name>
</gene>
<organism evidence="2 3">
    <name type="scientific">Eiseniibacteriota bacterium</name>
    <dbReference type="NCBI Taxonomy" id="2212470"/>
    <lineage>
        <taxon>Bacteria</taxon>
        <taxon>Candidatus Eiseniibacteriota</taxon>
    </lineage>
</organism>
<evidence type="ECO:0000256" key="1">
    <source>
        <dbReference type="SAM" id="MobiDB-lite"/>
    </source>
</evidence>
<sequence>MNACAAALLTTGFGCAYTQVADHSSDGAAPKNRSERPRRFPGPDQAVRLDGDREACELALLVTGEVDPPENVWRTIRDDLDNIRQYSSISMPELREISYRPVYRVTSLVLVFDFGAAERIREHTYTDWDELNRTWGTRVESIRDRWDGRAEVTLATNLCVDLTAAIGDYRFLYGVSDVFPPKTEDDGSSIFMAYDDFERRYVFRDAWGTCEDGCDQSRFVFIRIAGLSPHFQERYDPDIQPAPPWWDEAREIMRQNREWERVRGGQ</sequence>